<dbReference type="AlphaFoldDB" id="G0NVN4"/>
<keyword evidence="2" id="KW-1185">Reference proteome</keyword>
<reference evidence="2" key="1">
    <citation type="submission" date="2011-07" db="EMBL/GenBank/DDBJ databases">
        <authorList>
            <consortium name="Caenorhabditis brenneri Sequencing and Analysis Consortium"/>
            <person name="Wilson R.K."/>
        </authorList>
    </citation>
    <scope>NUCLEOTIDE SEQUENCE [LARGE SCALE GENOMIC DNA]</scope>
    <source>
        <strain evidence="2">PB2801</strain>
    </source>
</reference>
<organism evidence="2">
    <name type="scientific">Caenorhabditis brenneri</name>
    <name type="common">Nematode worm</name>
    <dbReference type="NCBI Taxonomy" id="135651"/>
    <lineage>
        <taxon>Eukaryota</taxon>
        <taxon>Metazoa</taxon>
        <taxon>Ecdysozoa</taxon>
        <taxon>Nematoda</taxon>
        <taxon>Chromadorea</taxon>
        <taxon>Rhabditida</taxon>
        <taxon>Rhabditina</taxon>
        <taxon>Rhabditomorpha</taxon>
        <taxon>Rhabditoidea</taxon>
        <taxon>Rhabditidae</taxon>
        <taxon>Peloderinae</taxon>
        <taxon>Caenorhabditis</taxon>
    </lineage>
</organism>
<protein>
    <submittedName>
        <fullName evidence="1">Uncharacterized protein</fullName>
    </submittedName>
</protein>
<accession>G0NVN4</accession>
<name>G0NVN4_CAEBE</name>
<evidence type="ECO:0000313" key="2">
    <source>
        <dbReference type="Proteomes" id="UP000008068"/>
    </source>
</evidence>
<proteinExistence type="predicted"/>
<dbReference type="Proteomes" id="UP000008068">
    <property type="component" value="Unassembled WGS sequence"/>
</dbReference>
<sequence>MQITDIKLSLLLNSVFLGVSWIVCKYGLPKLKTYRKKQKTEPKLQLLPNQKLPLLRLPLLAFKECMLSMDLNDVVIVFVQPELWLAQYAYKQAHRPAGSALNLSLCSKYTANTIKLFKRSYFQEITNFNIQFIENNGHLFFFTPTLSKKHFYYHKPPLTLAQKLVAQFLELAGCREMQIVIHDKTALENFASWGNNFEDLIISVCCTTDFRGHTIFDFVNYFKHWRRLVLTNGFDKYHFNQESISIISCEQGLINSFWKLPHRSIHFSGRAFGIDPFIRYLRRWIESSIPCTELVDFTAELSLPNYFDRILRSVKFEEVNEEWIHSSHGTIPPPSYKIKRRDKRKCALLFTFDKDGELLLGMHIF</sequence>
<gene>
    <name evidence="1" type="ORF">CAEBREN_22503</name>
</gene>
<dbReference type="EMBL" id="GL379958">
    <property type="protein sequence ID" value="EGT38446.1"/>
    <property type="molecule type" value="Genomic_DNA"/>
</dbReference>
<dbReference type="HOGENOM" id="CLU_759162_0_0_1"/>
<evidence type="ECO:0000313" key="1">
    <source>
        <dbReference type="EMBL" id="EGT38446.1"/>
    </source>
</evidence>
<dbReference type="InParanoid" id="G0NVN4"/>